<keyword evidence="3" id="KW-1185">Reference proteome</keyword>
<dbReference type="AlphaFoldDB" id="H0HJ06"/>
<dbReference type="Proteomes" id="UP000003250">
    <property type="component" value="Unassembled WGS sequence"/>
</dbReference>
<evidence type="ECO:0000313" key="2">
    <source>
        <dbReference type="EMBL" id="EHK59301.1"/>
    </source>
</evidence>
<keyword evidence="1" id="KW-0732">Signal</keyword>
<organism evidence="2 3">
    <name type="scientific">Mesorhizobium alhagi CCNWXJ12-2</name>
    <dbReference type="NCBI Taxonomy" id="1107882"/>
    <lineage>
        <taxon>Bacteria</taxon>
        <taxon>Pseudomonadati</taxon>
        <taxon>Pseudomonadota</taxon>
        <taxon>Alphaproteobacteria</taxon>
        <taxon>Hyphomicrobiales</taxon>
        <taxon>Phyllobacteriaceae</taxon>
        <taxon>Allomesorhizobium</taxon>
    </lineage>
</organism>
<reference evidence="2 3" key="1">
    <citation type="journal article" date="2012" name="J. Bacteriol.">
        <title>Draft Genome Sequence of Mesorhizobium alhagi CCNWXJ12-2T, a Novel Salt-Resistant Species Isolated from the Desert of Northwestern China.</title>
        <authorList>
            <person name="Zhou M."/>
            <person name="Chen W."/>
            <person name="Chen H."/>
            <person name="Wei G."/>
        </authorList>
    </citation>
    <scope>NUCLEOTIDE SEQUENCE [LARGE SCALE GENOMIC DNA]</scope>
    <source>
        <strain evidence="2 3">CCNWXJ12-2</strain>
    </source>
</reference>
<feature type="chain" id="PRO_5003534900" evidence="1">
    <location>
        <begin position="32"/>
        <end position="103"/>
    </location>
</feature>
<evidence type="ECO:0000313" key="3">
    <source>
        <dbReference type="Proteomes" id="UP000003250"/>
    </source>
</evidence>
<name>H0HJ06_9HYPH</name>
<feature type="signal peptide" evidence="1">
    <location>
        <begin position="1"/>
        <end position="31"/>
    </location>
</feature>
<dbReference type="PATRIC" id="fig|1107882.3.peg.106"/>
<accession>H0HJ06</accession>
<proteinExistence type="predicted"/>
<protein>
    <submittedName>
        <fullName evidence="2">Uncharacterized protein</fullName>
    </submittedName>
</protein>
<dbReference type="EMBL" id="AHAM01000007">
    <property type="protein sequence ID" value="EHK59301.1"/>
    <property type="molecule type" value="Genomic_DNA"/>
</dbReference>
<sequence>MASANGKKMKNAIISSLAAAAVIAAAVSATAVALASQGDSHVENKFSVGLPVRPQMFYGQDPTASDLRPVNNGYAFSATLEDGKLRLFPHGGAGRFPRNAPSN</sequence>
<gene>
    <name evidence="2" type="ORF">MAXJ12_00552</name>
</gene>
<evidence type="ECO:0000256" key="1">
    <source>
        <dbReference type="SAM" id="SignalP"/>
    </source>
</evidence>